<evidence type="ECO:0000256" key="4">
    <source>
        <dbReference type="ARBA" id="ARBA00022989"/>
    </source>
</evidence>
<dbReference type="EMBL" id="CP069389">
    <property type="protein sequence ID" value="QRN91202.1"/>
    <property type="molecule type" value="Genomic_DNA"/>
</dbReference>
<dbReference type="GO" id="GO:0005886">
    <property type="term" value="C:plasma membrane"/>
    <property type="evidence" value="ECO:0007669"/>
    <property type="project" value="UniProtKB-SubCell"/>
</dbReference>
<evidence type="ECO:0000313" key="10">
    <source>
        <dbReference type="EMBL" id="RTX75355.1"/>
    </source>
</evidence>
<evidence type="ECO:0000313" key="9">
    <source>
        <dbReference type="EMBL" id="QRN91202.1"/>
    </source>
</evidence>
<comment type="subcellular location">
    <subcellularLocation>
        <location evidence="1 6">Cell membrane</location>
        <topology evidence="1 6">Multi-pass membrane protein</topology>
    </subcellularLocation>
</comment>
<dbReference type="SUPFAM" id="SSF103481">
    <property type="entry name" value="Multidrug resistance efflux transporter EmrE"/>
    <property type="match status" value="1"/>
</dbReference>
<dbReference type="InterPro" id="IPR000390">
    <property type="entry name" value="Small_drug/metabolite_transptr"/>
</dbReference>
<reference evidence="8" key="3">
    <citation type="submission" date="2022-07" db="EMBL/GenBank/DDBJ databases">
        <title>Bacterial species isolated from the porcine tonsil microbiota.</title>
        <authorList>
            <person name="Oliveira I.M.F."/>
        </authorList>
    </citation>
    <scope>NUCLEOTIDE SEQUENCE</scope>
    <source>
        <strain evidence="8">8QC2O2</strain>
    </source>
</reference>
<feature type="transmembrane region" description="Helical" evidence="7">
    <location>
        <begin position="81"/>
        <end position="100"/>
    </location>
</feature>
<dbReference type="Proteomes" id="UP001204068">
    <property type="component" value="Unassembled WGS sequence"/>
</dbReference>
<feature type="transmembrane region" description="Helical" evidence="7">
    <location>
        <begin position="56"/>
        <end position="75"/>
    </location>
</feature>
<gene>
    <name evidence="10" type="ORF">CD117_00380</name>
    <name evidence="9" type="ORF">JRU67_14460</name>
    <name evidence="8" type="ORF">NQ032_08915</name>
</gene>
<dbReference type="Proteomes" id="UP000640299">
    <property type="component" value="Chromosome"/>
</dbReference>
<dbReference type="RefSeq" id="WP_025906137.1">
    <property type="nucleotide sequence ID" value="NZ_CAJVGN010000001.1"/>
</dbReference>
<dbReference type="GeneID" id="48594117"/>
<keyword evidence="5 7" id="KW-0472">Membrane</keyword>
<evidence type="ECO:0000256" key="5">
    <source>
        <dbReference type="ARBA" id="ARBA00023136"/>
    </source>
</evidence>
<feature type="transmembrane region" description="Helical" evidence="7">
    <location>
        <begin position="26"/>
        <end position="44"/>
    </location>
</feature>
<accession>A0A1X0TQB4</accession>
<reference evidence="10 11" key="1">
    <citation type="submission" date="2018-10" db="EMBL/GenBank/DDBJ databases">
        <title>A collection Staphylococci species genome sequencing.</title>
        <authorList>
            <person name="Cole K."/>
        </authorList>
    </citation>
    <scope>NUCLEOTIDE SEQUENCE [LARGE SCALE GENOMIC DNA]</scope>
    <source>
        <strain evidence="10">CCUG 37923</strain>
        <strain evidence="11">NCTC 12218</strain>
    </source>
</reference>
<protein>
    <submittedName>
        <fullName evidence="10">Multidrug efflux SMR transporter</fullName>
    </submittedName>
</protein>
<dbReference type="PANTHER" id="PTHR30561:SF7">
    <property type="entry name" value="GUANIDINIUM EFFLUX SYSTEM SUBUNIT GDNC-RELATED"/>
    <property type="match status" value="1"/>
</dbReference>
<organism evidence="10 11">
    <name type="scientific">Mammaliicoccus sciuri</name>
    <name type="common">Staphylococcus sciuri</name>
    <dbReference type="NCBI Taxonomy" id="1296"/>
    <lineage>
        <taxon>Bacteria</taxon>
        <taxon>Bacillati</taxon>
        <taxon>Bacillota</taxon>
        <taxon>Bacilli</taxon>
        <taxon>Bacillales</taxon>
        <taxon>Staphylococcaceae</taxon>
        <taxon>Mammaliicoccus</taxon>
    </lineage>
</organism>
<keyword evidence="4 7" id="KW-1133">Transmembrane helix</keyword>
<dbReference type="EMBL" id="RXWV01000003">
    <property type="protein sequence ID" value="RTX75355.1"/>
    <property type="molecule type" value="Genomic_DNA"/>
</dbReference>
<keyword evidence="2" id="KW-1003">Cell membrane</keyword>
<proteinExistence type="inferred from homology"/>
<accession>A0A657XJK5</accession>
<dbReference type="InterPro" id="IPR037185">
    <property type="entry name" value="EmrE-like"/>
</dbReference>
<evidence type="ECO:0000256" key="3">
    <source>
        <dbReference type="ARBA" id="ARBA00022692"/>
    </source>
</evidence>
<dbReference type="eggNOG" id="COG2076">
    <property type="taxonomic scope" value="Bacteria"/>
</dbReference>
<evidence type="ECO:0000256" key="7">
    <source>
        <dbReference type="SAM" id="Phobius"/>
    </source>
</evidence>
<dbReference type="InterPro" id="IPR045324">
    <property type="entry name" value="Small_multidrug_res"/>
</dbReference>
<dbReference type="EMBL" id="JANILD010000003">
    <property type="protein sequence ID" value="MCQ9303719.1"/>
    <property type="molecule type" value="Genomic_DNA"/>
</dbReference>
<reference evidence="9" key="2">
    <citation type="submission" date="2021-02" db="EMBL/GenBank/DDBJ databases">
        <title>cfr and optrA-positive Staphylococcus spp.</title>
        <authorList>
            <person name="Chen L."/>
        </authorList>
    </citation>
    <scope>NUCLEOTIDE SEQUENCE</scope>
    <source>
        <strain evidence="9">GDQ20D70P</strain>
    </source>
</reference>
<dbReference type="GO" id="GO:0022857">
    <property type="term" value="F:transmembrane transporter activity"/>
    <property type="evidence" value="ECO:0007669"/>
    <property type="project" value="InterPro"/>
</dbReference>
<dbReference type="Proteomes" id="UP000274792">
    <property type="component" value="Unassembled WGS sequence"/>
</dbReference>
<name>A0A1X0TQB4_MAMSC</name>
<evidence type="ECO:0000256" key="2">
    <source>
        <dbReference type="ARBA" id="ARBA00022475"/>
    </source>
</evidence>
<evidence type="ECO:0000313" key="8">
    <source>
        <dbReference type="EMBL" id="MCQ9303719.1"/>
    </source>
</evidence>
<dbReference type="Pfam" id="PF00893">
    <property type="entry name" value="Multi_Drug_Res"/>
    <property type="match status" value="1"/>
</dbReference>
<dbReference type="Gene3D" id="1.10.3730.20">
    <property type="match status" value="1"/>
</dbReference>
<evidence type="ECO:0000313" key="11">
    <source>
        <dbReference type="Proteomes" id="UP000274792"/>
    </source>
</evidence>
<evidence type="ECO:0000256" key="1">
    <source>
        <dbReference type="ARBA" id="ARBA00004651"/>
    </source>
</evidence>
<dbReference type="PANTHER" id="PTHR30561">
    <property type="entry name" value="SMR FAMILY PROTON-DEPENDENT DRUG EFFLUX TRANSPORTER SUGE"/>
    <property type="match status" value="1"/>
</dbReference>
<evidence type="ECO:0000256" key="6">
    <source>
        <dbReference type="RuleBase" id="RU003942"/>
    </source>
</evidence>
<dbReference type="AlphaFoldDB" id="A0A1X0TQB4"/>
<keyword evidence="3 6" id="KW-0812">Transmembrane</keyword>
<comment type="similarity">
    <text evidence="6">Belongs to the drug/metabolite transporter (DMT) superfamily. Small multidrug resistance (SMR) (TC 2.A.7.1) family.</text>
</comment>
<sequence length="107" mass="11507">MNWIKIIIGAIFEVGWVVGLTHANNTFEWILTVIAIVVSFYLLINASKYLPVGTSYAVYVGLGATGVTIVDFALFGEPVVIGKVILIVTLIIGVIGLKLVTREEEGA</sequence>